<proteinExistence type="predicted"/>
<evidence type="ECO:0000313" key="3">
    <source>
        <dbReference type="Proteomes" id="UP000297703"/>
    </source>
</evidence>
<dbReference type="EMBL" id="QXTE01000552">
    <property type="protein sequence ID" value="TFJ96935.1"/>
    <property type="molecule type" value="Genomic_DNA"/>
</dbReference>
<organism evidence="2 3">
    <name type="scientific">Platysternon megacephalum</name>
    <name type="common">big-headed turtle</name>
    <dbReference type="NCBI Taxonomy" id="55544"/>
    <lineage>
        <taxon>Eukaryota</taxon>
        <taxon>Metazoa</taxon>
        <taxon>Chordata</taxon>
        <taxon>Craniata</taxon>
        <taxon>Vertebrata</taxon>
        <taxon>Euteleostomi</taxon>
        <taxon>Archelosauria</taxon>
        <taxon>Testudinata</taxon>
        <taxon>Testudines</taxon>
        <taxon>Cryptodira</taxon>
        <taxon>Durocryptodira</taxon>
        <taxon>Testudinoidea</taxon>
        <taxon>Platysternidae</taxon>
        <taxon>Platysternon</taxon>
    </lineage>
</organism>
<keyword evidence="2" id="KW-0808">Transferase</keyword>
<name>A0A4D9DHG9_9SAUR</name>
<dbReference type="GO" id="GO:0008483">
    <property type="term" value="F:transaminase activity"/>
    <property type="evidence" value="ECO:0007669"/>
    <property type="project" value="UniProtKB-KW"/>
</dbReference>
<keyword evidence="2" id="KW-0032">Aminotransferase</keyword>
<feature type="region of interest" description="Disordered" evidence="1">
    <location>
        <begin position="45"/>
        <end position="66"/>
    </location>
</feature>
<protein>
    <submittedName>
        <fullName evidence="2">Aminotransferase</fullName>
    </submittedName>
</protein>
<keyword evidence="3" id="KW-1185">Reference proteome</keyword>
<accession>A0A4D9DHG9</accession>
<gene>
    <name evidence="2" type="ORF">DR999_PMT21242</name>
</gene>
<dbReference type="Proteomes" id="UP000297703">
    <property type="component" value="Unassembled WGS sequence"/>
</dbReference>
<evidence type="ECO:0000256" key="1">
    <source>
        <dbReference type="SAM" id="MobiDB-lite"/>
    </source>
</evidence>
<comment type="caution">
    <text evidence="2">The sequence shown here is derived from an EMBL/GenBank/DDBJ whole genome shotgun (WGS) entry which is preliminary data.</text>
</comment>
<dbReference type="AlphaFoldDB" id="A0A4D9DHG9"/>
<evidence type="ECO:0000313" key="2">
    <source>
        <dbReference type="EMBL" id="TFJ96935.1"/>
    </source>
</evidence>
<reference evidence="2 3" key="2">
    <citation type="submission" date="2019-04" db="EMBL/GenBank/DDBJ databases">
        <title>The genome sequence of big-headed turtle.</title>
        <authorList>
            <person name="Gong S."/>
        </authorList>
    </citation>
    <scope>NUCLEOTIDE SEQUENCE [LARGE SCALE GENOMIC DNA]</scope>
    <source>
        <strain evidence="2">DO16091913</strain>
        <tissue evidence="2">Muscle</tissue>
    </source>
</reference>
<sequence>MFSGYICWRAPWNIPHATEPQIASVGINKGRRLAKVSERALQSNTIPAVGEVEGQGQGPGRRPEPRGHCDYVSCAGLGLSPIQWDPPTPVSHFGSHPSHQLHTSTRDMPSPPGLSHGGRFKAGAGTVASAERVSFLTPPGAGRISPGDVCLVSWAQRHQPFHKTGQAKRRKLGSQLP</sequence>
<reference evidence="2 3" key="1">
    <citation type="submission" date="2019-04" db="EMBL/GenBank/DDBJ databases">
        <title>Draft genome of the big-headed turtle Platysternon megacephalum.</title>
        <authorList>
            <person name="Gong S."/>
        </authorList>
    </citation>
    <scope>NUCLEOTIDE SEQUENCE [LARGE SCALE GENOMIC DNA]</scope>
    <source>
        <strain evidence="2">DO16091913</strain>
        <tissue evidence="2">Muscle</tissue>
    </source>
</reference>